<organism evidence="2 3">
    <name type="scientific">Diplocloster modestus</name>
    <dbReference type="NCBI Taxonomy" id="2850322"/>
    <lineage>
        <taxon>Bacteria</taxon>
        <taxon>Bacillati</taxon>
        <taxon>Bacillota</taxon>
        <taxon>Clostridia</taxon>
        <taxon>Lachnospirales</taxon>
        <taxon>Lachnospiraceae</taxon>
        <taxon>Diplocloster</taxon>
    </lineage>
</organism>
<feature type="domain" description="DUF4130" evidence="1">
    <location>
        <begin position="94"/>
        <end position="260"/>
    </location>
</feature>
<dbReference type="Proteomes" id="UP001314681">
    <property type="component" value="Unassembled WGS sequence"/>
</dbReference>
<name>A0ABS6K5M3_9FIRM</name>
<evidence type="ECO:0000313" key="2">
    <source>
        <dbReference type="EMBL" id="MBU9725841.1"/>
    </source>
</evidence>
<keyword evidence="3" id="KW-1185">Reference proteome</keyword>
<evidence type="ECO:0000259" key="1">
    <source>
        <dbReference type="Pfam" id="PF13566"/>
    </source>
</evidence>
<gene>
    <name evidence="2" type="ORF">KTH90_07420</name>
</gene>
<comment type="caution">
    <text evidence="2">The sequence shown here is derived from an EMBL/GenBank/DDBJ whole genome shotgun (WGS) entry which is preliminary data.</text>
</comment>
<proteinExistence type="predicted"/>
<accession>A0ABS6K5M3</accession>
<dbReference type="InterPro" id="IPR025404">
    <property type="entry name" value="DUF4130"/>
</dbReference>
<dbReference type="EMBL" id="JAHQCX010000004">
    <property type="protein sequence ID" value="MBU9725841.1"/>
    <property type="molecule type" value="Genomic_DNA"/>
</dbReference>
<reference evidence="2 3" key="1">
    <citation type="submission" date="2021-06" db="EMBL/GenBank/DDBJ databases">
        <title>Description of novel taxa of the family Lachnospiraceae.</title>
        <authorList>
            <person name="Chaplin A.V."/>
            <person name="Sokolova S.R."/>
            <person name="Pikina A.P."/>
            <person name="Korzhanova M."/>
            <person name="Belova V."/>
            <person name="Korostin D."/>
            <person name="Efimov B.A."/>
        </authorList>
    </citation>
    <scope>NUCLEOTIDE SEQUENCE [LARGE SCALE GENOMIC DNA]</scope>
    <source>
        <strain evidence="2 3">ASD4241</strain>
    </source>
</reference>
<evidence type="ECO:0000313" key="3">
    <source>
        <dbReference type="Proteomes" id="UP001314681"/>
    </source>
</evidence>
<dbReference type="NCBIfam" id="TIGR03915">
    <property type="entry name" value="SAM_7_link_chp"/>
    <property type="match status" value="1"/>
</dbReference>
<protein>
    <submittedName>
        <fullName evidence="2">TIGR03915 family putative DNA repair protein</fullName>
    </submittedName>
</protein>
<dbReference type="InterPro" id="IPR023875">
    <property type="entry name" value="DNA_repair_put"/>
</dbReference>
<dbReference type="Pfam" id="PF13566">
    <property type="entry name" value="DUF4130"/>
    <property type="match status" value="1"/>
</dbReference>
<sequence length="266" mass="30832">MKRREPDVEKVIFVCEDSLDGIFTGIYDAWDSRYGHENVKLIIESEETMELFARYVEVVADGEKAEKVARTLKRRLGDEVFEMICQAAASCASEKADALYRVVVKGLSMSNGKKVMDALADPNVCRVFELSRQAGYEAHHLTGFIRFQELKGGILFSRIRPKNNALTLIGPHFADRLPQENWVIYDDGRELFLMHQAGGYWGLMQGQALNEQWLADISEEEDQFRQLWRLFTKSISVQARENRLLQRQNLPLRFRNYMPEFTQEVR</sequence>